<dbReference type="Pfam" id="PF02556">
    <property type="entry name" value="SecB"/>
    <property type="match status" value="1"/>
</dbReference>
<dbReference type="PANTHER" id="PTHR36918:SF1">
    <property type="entry name" value="PROTEIN-EXPORT PROTEIN SECB"/>
    <property type="match status" value="1"/>
</dbReference>
<dbReference type="InterPro" id="IPR003708">
    <property type="entry name" value="SecB"/>
</dbReference>
<reference evidence="2" key="1">
    <citation type="submission" date="2018-06" db="EMBL/GenBank/DDBJ databases">
        <authorList>
            <person name="Zhirakovskaya E."/>
        </authorList>
    </citation>
    <scope>NUCLEOTIDE SEQUENCE</scope>
</reference>
<sequence length="176" mass="19244">MSDETENTPAENAENTAENATENEGVQIGILGQYIKDLSFENPTPAQTLQKMSTEKPSMDINVSLNARAVGEDVYEVDLKITTTAKAGEDIAFVAELVYSGLFGAKNLPENTLQPFLMIEAPRQIFPFARRILADVTRDGGFPPLMLEPIDFAALYQQQMQAAQEQATASDDVVVN</sequence>
<gene>
    <name evidence="2" type="ORF">MNBD_ALPHA02-680</name>
</gene>
<feature type="compositionally biased region" description="Low complexity" evidence="1">
    <location>
        <begin position="7"/>
        <end position="23"/>
    </location>
</feature>
<organism evidence="2">
    <name type="scientific">hydrothermal vent metagenome</name>
    <dbReference type="NCBI Taxonomy" id="652676"/>
    <lineage>
        <taxon>unclassified sequences</taxon>
        <taxon>metagenomes</taxon>
        <taxon>ecological metagenomes</taxon>
    </lineage>
</organism>
<dbReference type="Gene3D" id="3.10.420.10">
    <property type="entry name" value="SecB-like"/>
    <property type="match status" value="1"/>
</dbReference>
<dbReference type="GO" id="GO:0015031">
    <property type="term" value="P:protein transport"/>
    <property type="evidence" value="ECO:0007669"/>
    <property type="project" value="InterPro"/>
</dbReference>
<accession>A0A3B0RMT4</accession>
<proteinExistence type="inferred from homology"/>
<dbReference type="EMBL" id="UOED01000092">
    <property type="protein sequence ID" value="VAV94570.1"/>
    <property type="molecule type" value="Genomic_DNA"/>
</dbReference>
<dbReference type="AlphaFoldDB" id="A0A3B0RMT4"/>
<dbReference type="InterPro" id="IPR035958">
    <property type="entry name" value="SecB-like_sf"/>
</dbReference>
<protein>
    <submittedName>
        <fullName evidence="2">Protein-export protein SecB (Maintains pre-export unfolded state)</fullName>
    </submittedName>
</protein>
<dbReference type="SUPFAM" id="SSF54611">
    <property type="entry name" value="SecB-like"/>
    <property type="match status" value="1"/>
</dbReference>
<name>A0A3B0RMT4_9ZZZZ</name>
<dbReference type="PRINTS" id="PR01594">
    <property type="entry name" value="SECBCHAPRONE"/>
</dbReference>
<feature type="region of interest" description="Disordered" evidence="1">
    <location>
        <begin position="1"/>
        <end position="23"/>
    </location>
</feature>
<dbReference type="GO" id="GO:0051262">
    <property type="term" value="P:protein tetramerization"/>
    <property type="evidence" value="ECO:0007669"/>
    <property type="project" value="InterPro"/>
</dbReference>
<dbReference type="GO" id="GO:0051082">
    <property type="term" value="F:unfolded protein binding"/>
    <property type="evidence" value="ECO:0007669"/>
    <property type="project" value="InterPro"/>
</dbReference>
<dbReference type="PANTHER" id="PTHR36918">
    <property type="match status" value="1"/>
</dbReference>
<dbReference type="NCBIfam" id="TIGR00809">
    <property type="entry name" value="secB"/>
    <property type="match status" value="1"/>
</dbReference>
<dbReference type="HAMAP" id="MF_00821">
    <property type="entry name" value="SecB"/>
    <property type="match status" value="1"/>
</dbReference>
<evidence type="ECO:0000313" key="2">
    <source>
        <dbReference type="EMBL" id="VAV94570.1"/>
    </source>
</evidence>
<evidence type="ECO:0000256" key="1">
    <source>
        <dbReference type="SAM" id="MobiDB-lite"/>
    </source>
</evidence>
<dbReference type="NCBIfam" id="NF004392">
    <property type="entry name" value="PRK05751.1-3"/>
    <property type="match status" value="1"/>
</dbReference>